<protein>
    <submittedName>
        <fullName evidence="7">IBR domain-containing protein</fullName>
    </submittedName>
</protein>
<evidence type="ECO:0000256" key="5">
    <source>
        <dbReference type="SAM" id="MobiDB-lite"/>
    </source>
</evidence>
<organism evidence="7 8">
    <name type="scientific">Apodospora peruviana</name>
    <dbReference type="NCBI Taxonomy" id="516989"/>
    <lineage>
        <taxon>Eukaryota</taxon>
        <taxon>Fungi</taxon>
        <taxon>Dikarya</taxon>
        <taxon>Ascomycota</taxon>
        <taxon>Pezizomycotina</taxon>
        <taxon>Sordariomycetes</taxon>
        <taxon>Sordariomycetidae</taxon>
        <taxon>Sordariales</taxon>
        <taxon>Lasiosphaeriaceae</taxon>
        <taxon>Apodospora</taxon>
    </lineage>
</organism>
<dbReference type="SMART" id="SM00647">
    <property type="entry name" value="IBR"/>
    <property type="match status" value="1"/>
</dbReference>
<dbReference type="Proteomes" id="UP001283341">
    <property type="component" value="Unassembled WGS sequence"/>
</dbReference>
<keyword evidence="8" id="KW-1185">Reference proteome</keyword>
<comment type="caution">
    <text evidence="7">The sequence shown here is derived from an EMBL/GenBank/DDBJ whole genome shotgun (WGS) entry which is preliminary data.</text>
</comment>
<evidence type="ECO:0000313" key="8">
    <source>
        <dbReference type="Proteomes" id="UP001283341"/>
    </source>
</evidence>
<keyword evidence="4" id="KW-0862">Zinc</keyword>
<name>A0AAE0MGD7_9PEZI</name>
<dbReference type="GO" id="GO:0016567">
    <property type="term" value="P:protein ubiquitination"/>
    <property type="evidence" value="ECO:0007669"/>
    <property type="project" value="InterPro"/>
</dbReference>
<proteinExistence type="predicted"/>
<feature type="domain" description="IBR" evidence="6">
    <location>
        <begin position="16"/>
        <end position="82"/>
    </location>
</feature>
<dbReference type="PANTHER" id="PTHR11685">
    <property type="entry name" value="RBR FAMILY RING FINGER AND IBR DOMAIN-CONTAINING"/>
    <property type="match status" value="1"/>
</dbReference>
<reference evidence="7" key="1">
    <citation type="journal article" date="2023" name="Mol. Phylogenet. Evol.">
        <title>Genome-scale phylogeny and comparative genomics of the fungal order Sordariales.</title>
        <authorList>
            <person name="Hensen N."/>
            <person name="Bonometti L."/>
            <person name="Westerberg I."/>
            <person name="Brannstrom I.O."/>
            <person name="Guillou S."/>
            <person name="Cros-Aarteil S."/>
            <person name="Calhoun S."/>
            <person name="Haridas S."/>
            <person name="Kuo A."/>
            <person name="Mondo S."/>
            <person name="Pangilinan J."/>
            <person name="Riley R."/>
            <person name="LaButti K."/>
            <person name="Andreopoulos B."/>
            <person name="Lipzen A."/>
            <person name="Chen C."/>
            <person name="Yan M."/>
            <person name="Daum C."/>
            <person name="Ng V."/>
            <person name="Clum A."/>
            <person name="Steindorff A."/>
            <person name="Ohm R.A."/>
            <person name="Martin F."/>
            <person name="Silar P."/>
            <person name="Natvig D.O."/>
            <person name="Lalanne C."/>
            <person name="Gautier V."/>
            <person name="Ament-Velasquez S.L."/>
            <person name="Kruys A."/>
            <person name="Hutchinson M.I."/>
            <person name="Powell A.J."/>
            <person name="Barry K."/>
            <person name="Miller A.N."/>
            <person name="Grigoriev I.V."/>
            <person name="Debuchy R."/>
            <person name="Gladieux P."/>
            <person name="Hiltunen Thoren M."/>
            <person name="Johannesson H."/>
        </authorList>
    </citation>
    <scope>NUCLEOTIDE SEQUENCE</scope>
    <source>
        <strain evidence="7">CBS 118394</strain>
    </source>
</reference>
<dbReference type="InterPro" id="IPR017907">
    <property type="entry name" value="Znf_RING_CS"/>
</dbReference>
<dbReference type="Gene3D" id="1.20.120.1750">
    <property type="match status" value="1"/>
</dbReference>
<evidence type="ECO:0000256" key="4">
    <source>
        <dbReference type="ARBA" id="ARBA00022833"/>
    </source>
</evidence>
<dbReference type="Pfam" id="PF01485">
    <property type="entry name" value="IBR"/>
    <property type="match status" value="1"/>
</dbReference>
<dbReference type="PROSITE" id="PS00518">
    <property type="entry name" value="ZF_RING_1"/>
    <property type="match status" value="1"/>
</dbReference>
<evidence type="ECO:0000256" key="3">
    <source>
        <dbReference type="ARBA" id="ARBA00022786"/>
    </source>
</evidence>
<evidence type="ECO:0000259" key="6">
    <source>
        <dbReference type="SMART" id="SM00647"/>
    </source>
</evidence>
<evidence type="ECO:0000256" key="1">
    <source>
        <dbReference type="ARBA" id="ARBA00022723"/>
    </source>
</evidence>
<dbReference type="EMBL" id="JAUEDM010000001">
    <property type="protein sequence ID" value="KAK3330019.1"/>
    <property type="molecule type" value="Genomic_DNA"/>
</dbReference>
<reference evidence="7" key="2">
    <citation type="submission" date="2023-06" db="EMBL/GenBank/DDBJ databases">
        <authorList>
            <consortium name="Lawrence Berkeley National Laboratory"/>
            <person name="Haridas S."/>
            <person name="Hensen N."/>
            <person name="Bonometti L."/>
            <person name="Westerberg I."/>
            <person name="Brannstrom I.O."/>
            <person name="Guillou S."/>
            <person name="Cros-Aarteil S."/>
            <person name="Calhoun S."/>
            <person name="Kuo A."/>
            <person name="Mondo S."/>
            <person name="Pangilinan J."/>
            <person name="Riley R."/>
            <person name="Labutti K."/>
            <person name="Andreopoulos B."/>
            <person name="Lipzen A."/>
            <person name="Chen C."/>
            <person name="Yanf M."/>
            <person name="Daum C."/>
            <person name="Ng V."/>
            <person name="Clum A."/>
            <person name="Steindorff A."/>
            <person name="Ohm R."/>
            <person name="Martin F."/>
            <person name="Silar P."/>
            <person name="Natvig D."/>
            <person name="Lalanne C."/>
            <person name="Gautier V."/>
            <person name="Ament-Velasquez S.L."/>
            <person name="Kruys A."/>
            <person name="Hutchinson M.I."/>
            <person name="Powell A.J."/>
            <person name="Barry K."/>
            <person name="Miller A.N."/>
            <person name="Grigoriev I.V."/>
            <person name="Debuchy R."/>
            <person name="Gladieux P."/>
            <person name="Thoren M.H."/>
            <person name="Johannesson H."/>
        </authorList>
    </citation>
    <scope>NUCLEOTIDE SEQUENCE</scope>
    <source>
        <strain evidence="7">CBS 118394</strain>
    </source>
</reference>
<evidence type="ECO:0000256" key="2">
    <source>
        <dbReference type="ARBA" id="ARBA00022771"/>
    </source>
</evidence>
<keyword evidence="3" id="KW-0833">Ubl conjugation pathway</keyword>
<accession>A0AAE0MGD7</accession>
<evidence type="ECO:0000313" key="7">
    <source>
        <dbReference type="EMBL" id="KAK3330019.1"/>
    </source>
</evidence>
<dbReference type="AlphaFoldDB" id="A0AAE0MGD7"/>
<keyword evidence="1" id="KW-0479">Metal-binding</keyword>
<gene>
    <name evidence="7" type="ORF">B0H66DRAFT_542565</name>
</gene>
<keyword evidence="2" id="KW-0863">Zinc-finger</keyword>
<dbReference type="InterPro" id="IPR002867">
    <property type="entry name" value="IBR_dom"/>
</dbReference>
<dbReference type="InterPro" id="IPR031127">
    <property type="entry name" value="E3_UB_ligase_RBR"/>
</dbReference>
<dbReference type="SUPFAM" id="SSF57850">
    <property type="entry name" value="RING/U-box"/>
    <property type="match status" value="2"/>
</dbReference>
<sequence length="279" mass="32590">MAYAGVQRYADRATFEKYDMRVLEDAWSSDPRFIRCPNSACSPGGQIHEDDDDGRYPIVTCVTCHQKFCFRHKVAWHGTMTCGEYDAFLRDPVNFRSRFDVENERVERERMAEKRRLRALEDADRMFAQSLIEEEQVRAEAEAQAARERQMREAAERKEREKKEKEEAGRARKAAAVQKRREEEAASLQTVSKTTKKCPGCAWPIEKRSGWYQVSPRVLLELFGHVGHQALSMRINRYGGIRCKHEFCWDCLADYRHIVKKDNSFHKRSCPHHSKNVKG</sequence>
<dbReference type="GO" id="GO:0004842">
    <property type="term" value="F:ubiquitin-protein transferase activity"/>
    <property type="evidence" value="ECO:0007669"/>
    <property type="project" value="InterPro"/>
</dbReference>
<dbReference type="GO" id="GO:0008270">
    <property type="term" value="F:zinc ion binding"/>
    <property type="evidence" value="ECO:0007669"/>
    <property type="project" value="UniProtKB-KW"/>
</dbReference>
<feature type="compositionally biased region" description="Basic and acidic residues" evidence="5">
    <location>
        <begin position="142"/>
        <end position="170"/>
    </location>
</feature>
<feature type="region of interest" description="Disordered" evidence="5">
    <location>
        <begin position="142"/>
        <end position="188"/>
    </location>
</feature>